<feature type="transmembrane region" description="Helical" evidence="8">
    <location>
        <begin position="270"/>
        <end position="295"/>
    </location>
</feature>
<gene>
    <name evidence="9" type="ORF">D9Q98_000410</name>
</gene>
<reference evidence="9" key="2">
    <citation type="submission" date="2020-11" db="EMBL/GenBank/DDBJ databases">
        <authorList>
            <person name="Cecchin M."/>
            <person name="Marcolungo L."/>
            <person name="Rossato M."/>
            <person name="Girolomoni L."/>
            <person name="Cosentino E."/>
            <person name="Cuine S."/>
            <person name="Li-Beisson Y."/>
            <person name="Delledonne M."/>
            <person name="Ballottari M."/>
        </authorList>
    </citation>
    <scope>NUCLEOTIDE SEQUENCE</scope>
    <source>
        <strain evidence="9">211/11P</strain>
        <tissue evidence="9">Whole cell</tissue>
    </source>
</reference>
<evidence type="ECO:0000313" key="10">
    <source>
        <dbReference type="Proteomes" id="UP001055712"/>
    </source>
</evidence>
<evidence type="ECO:0000313" key="9">
    <source>
        <dbReference type="EMBL" id="KAI3437966.1"/>
    </source>
</evidence>
<reference evidence="9" key="1">
    <citation type="journal article" date="2019" name="Plant J.">
        <title>Chlorella vulgaris genome assembly and annotation reveals the molecular basis for metabolic acclimation to high light conditions.</title>
        <authorList>
            <person name="Cecchin M."/>
            <person name="Marcolungo L."/>
            <person name="Rossato M."/>
            <person name="Girolomoni L."/>
            <person name="Cosentino E."/>
            <person name="Cuine S."/>
            <person name="Li-Beisson Y."/>
            <person name="Delledonne M."/>
            <person name="Ballottari M."/>
        </authorList>
    </citation>
    <scope>NUCLEOTIDE SEQUENCE</scope>
    <source>
        <strain evidence="9">211/11P</strain>
    </source>
</reference>
<feature type="transmembrane region" description="Helical" evidence="8">
    <location>
        <begin position="354"/>
        <end position="372"/>
    </location>
</feature>
<keyword evidence="4" id="KW-0997">Cell inner membrane</keyword>
<evidence type="ECO:0000256" key="1">
    <source>
        <dbReference type="ARBA" id="ARBA00004429"/>
    </source>
</evidence>
<comment type="caution">
    <text evidence="9">The sequence shown here is derived from an EMBL/GenBank/DDBJ whole genome shotgun (WGS) entry which is preliminary data.</text>
</comment>
<dbReference type="PANTHER" id="PTHR30574:SF1">
    <property type="entry name" value="SULPHUR TRANSPORT DOMAIN-CONTAINING PROTEIN"/>
    <property type="match status" value="1"/>
</dbReference>
<protein>
    <recommendedName>
        <fullName evidence="11">Sulphur transport domain-containing protein</fullName>
    </recommendedName>
</protein>
<proteinExistence type="predicted"/>
<dbReference type="EMBL" id="SIDB01000001">
    <property type="protein sequence ID" value="KAI3437966.1"/>
    <property type="molecule type" value="Genomic_DNA"/>
</dbReference>
<sequence>MNLSLQSRLTIARAFALSSPQHRRTVQFARGRQVPVRPTRLAVQATMLAFTPLESGLAGLTLGLMTAAKLQLTGRVLGISGAVRGIVRGDAAAWRVAFLSGLVAGGLALKALLPSAFELLPAGYTLQRAAVAGLLVGLGTSRGSGCTSGHGICGNARLSLRSLVATVAFMATGAVAARLAETAALFSLPRGIAPLAAAGPWSPTAKFAVGLLAVAATTWLALARAAKGVAAPARAESAASIRTELRQAGALEKAQLNDEPPSAGPEAQQLASLATAADMFVGFLFALGLGASGMLQPSKVTGFLSVLAGTWDPSLAFVMGGALLVALPAFQLTLRRTRGPACASCYELPFKKSLDADLVLGSLTFGAGWGIGGLCPGPAIVALTTLQPAVFVFVVAMLMGMRLDQNLEVAQKGSLD</sequence>
<dbReference type="PANTHER" id="PTHR30574">
    <property type="entry name" value="INNER MEMBRANE PROTEIN YEDE"/>
    <property type="match status" value="1"/>
</dbReference>
<feature type="transmembrane region" description="Helical" evidence="8">
    <location>
        <begin position="119"/>
        <end position="138"/>
    </location>
</feature>
<feature type="transmembrane region" description="Helical" evidence="8">
    <location>
        <begin position="92"/>
        <end position="113"/>
    </location>
</feature>
<dbReference type="Proteomes" id="UP001055712">
    <property type="component" value="Unassembled WGS sequence"/>
</dbReference>
<keyword evidence="10" id="KW-1185">Reference proteome</keyword>
<organism evidence="9 10">
    <name type="scientific">Chlorella vulgaris</name>
    <name type="common">Green alga</name>
    <dbReference type="NCBI Taxonomy" id="3077"/>
    <lineage>
        <taxon>Eukaryota</taxon>
        <taxon>Viridiplantae</taxon>
        <taxon>Chlorophyta</taxon>
        <taxon>core chlorophytes</taxon>
        <taxon>Trebouxiophyceae</taxon>
        <taxon>Chlorellales</taxon>
        <taxon>Chlorellaceae</taxon>
        <taxon>Chlorella clade</taxon>
        <taxon>Chlorella</taxon>
    </lineage>
</organism>
<keyword evidence="2" id="KW-0813">Transport</keyword>
<evidence type="ECO:0000256" key="4">
    <source>
        <dbReference type="ARBA" id="ARBA00022519"/>
    </source>
</evidence>
<dbReference type="InterPro" id="IPR046513">
    <property type="entry name" value="DUF6691"/>
</dbReference>
<dbReference type="InterPro" id="IPR007272">
    <property type="entry name" value="Sulf_transp_TsuA/YedE"/>
</dbReference>
<dbReference type="OrthoDB" id="10254418at2759"/>
<keyword evidence="7 8" id="KW-0472">Membrane</keyword>
<feature type="transmembrane region" description="Helical" evidence="8">
    <location>
        <begin position="158"/>
        <end position="180"/>
    </location>
</feature>
<dbReference type="Pfam" id="PF20398">
    <property type="entry name" value="DUF6691"/>
    <property type="match status" value="1"/>
</dbReference>
<keyword evidence="6 8" id="KW-1133">Transmembrane helix</keyword>
<keyword evidence="5 8" id="KW-0812">Transmembrane</keyword>
<comment type="subcellular location">
    <subcellularLocation>
        <location evidence="1">Cell inner membrane</location>
        <topology evidence="1">Multi-pass membrane protein</topology>
    </subcellularLocation>
</comment>
<evidence type="ECO:0000256" key="2">
    <source>
        <dbReference type="ARBA" id="ARBA00022448"/>
    </source>
</evidence>
<dbReference type="GO" id="GO:0005886">
    <property type="term" value="C:plasma membrane"/>
    <property type="evidence" value="ECO:0007669"/>
    <property type="project" value="UniProtKB-SubCell"/>
</dbReference>
<feature type="transmembrane region" description="Helical" evidence="8">
    <location>
        <begin position="315"/>
        <end position="334"/>
    </location>
</feature>
<evidence type="ECO:0000256" key="6">
    <source>
        <dbReference type="ARBA" id="ARBA00022989"/>
    </source>
</evidence>
<name>A0A9D4Z255_CHLVU</name>
<evidence type="ECO:0008006" key="11">
    <source>
        <dbReference type="Google" id="ProtNLM"/>
    </source>
</evidence>
<feature type="transmembrane region" description="Helical" evidence="8">
    <location>
        <begin position="378"/>
        <end position="398"/>
    </location>
</feature>
<evidence type="ECO:0000256" key="8">
    <source>
        <dbReference type="SAM" id="Phobius"/>
    </source>
</evidence>
<evidence type="ECO:0000256" key="7">
    <source>
        <dbReference type="ARBA" id="ARBA00023136"/>
    </source>
</evidence>
<feature type="transmembrane region" description="Helical" evidence="8">
    <location>
        <begin position="207"/>
        <end position="226"/>
    </location>
</feature>
<evidence type="ECO:0000256" key="3">
    <source>
        <dbReference type="ARBA" id="ARBA00022475"/>
    </source>
</evidence>
<dbReference type="AlphaFoldDB" id="A0A9D4Z255"/>
<evidence type="ECO:0000256" key="5">
    <source>
        <dbReference type="ARBA" id="ARBA00022692"/>
    </source>
</evidence>
<accession>A0A9D4Z255</accession>
<dbReference type="Pfam" id="PF04143">
    <property type="entry name" value="Sulf_transp"/>
    <property type="match status" value="1"/>
</dbReference>
<keyword evidence="3" id="KW-1003">Cell membrane</keyword>